<gene>
    <name evidence="3" type="ORF">IGS68_06270</name>
</gene>
<dbReference type="PROSITE" id="PS50206">
    <property type="entry name" value="RHODANESE_3"/>
    <property type="match status" value="1"/>
</dbReference>
<protein>
    <submittedName>
        <fullName evidence="3">PQQ-dependent catabolism-associated CXXCW motif protein</fullName>
    </submittedName>
</protein>
<feature type="compositionally biased region" description="Basic and acidic residues" evidence="1">
    <location>
        <begin position="1"/>
        <end position="14"/>
    </location>
</feature>
<dbReference type="InterPro" id="IPR036873">
    <property type="entry name" value="Rhodanese-like_dom_sf"/>
</dbReference>
<keyword evidence="4" id="KW-1185">Reference proteome</keyword>
<organism evidence="3 4">
    <name type="scientific">Skermanella cutis</name>
    <dbReference type="NCBI Taxonomy" id="2775420"/>
    <lineage>
        <taxon>Bacteria</taxon>
        <taxon>Pseudomonadati</taxon>
        <taxon>Pseudomonadota</taxon>
        <taxon>Alphaproteobacteria</taxon>
        <taxon>Rhodospirillales</taxon>
        <taxon>Azospirillaceae</taxon>
        <taxon>Skermanella</taxon>
    </lineage>
</organism>
<dbReference type="CDD" id="cd00158">
    <property type="entry name" value="RHOD"/>
    <property type="match status" value="1"/>
</dbReference>
<reference evidence="3" key="1">
    <citation type="submission" date="2021-02" db="EMBL/GenBank/DDBJ databases">
        <title>Skermanella TT6 skin isolate.</title>
        <authorList>
            <person name="Lee K."/>
            <person name="Ganzorig M."/>
        </authorList>
    </citation>
    <scope>NUCLEOTIDE SEQUENCE</scope>
    <source>
        <strain evidence="3">TT6</strain>
    </source>
</reference>
<evidence type="ECO:0000313" key="4">
    <source>
        <dbReference type="Proteomes" id="UP000595197"/>
    </source>
</evidence>
<feature type="domain" description="Rhodanese" evidence="2">
    <location>
        <begin position="133"/>
        <end position="216"/>
    </location>
</feature>
<evidence type="ECO:0000256" key="1">
    <source>
        <dbReference type="SAM" id="MobiDB-lite"/>
    </source>
</evidence>
<dbReference type="InterPro" id="IPR001763">
    <property type="entry name" value="Rhodanese-like_dom"/>
</dbReference>
<dbReference type="EMBL" id="CP067420">
    <property type="protein sequence ID" value="QQP90828.1"/>
    <property type="molecule type" value="Genomic_DNA"/>
</dbReference>
<accession>A0ABX7BC09</accession>
<dbReference type="InterPro" id="IPR022376">
    <property type="entry name" value="PQQ_CXXCW"/>
</dbReference>
<dbReference type="SUPFAM" id="SSF52821">
    <property type="entry name" value="Rhodanese/Cell cycle control phosphatase"/>
    <property type="match status" value="1"/>
</dbReference>
<evidence type="ECO:0000259" key="2">
    <source>
        <dbReference type="PROSITE" id="PS50206"/>
    </source>
</evidence>
<proteinExistence type="predicted"/>
<sequence length="232" mass="24734">MEALAERLHPAPSERHRRRAGPVQCSAADLERSAPVRRRHPVIGRTVAAALVAAATLSAPSAAAPPKPADFRMSDYRAPTPESVPGAATVGTGRVQEMAKSGEAVLIDVYPAPPRPATLPADAVWMPKARRTVPGAVWLPNVGYGALSDDMDRYFRDSLERLTGDDRGRPIVFFCEPDCWMSWNAALRAVGYGYAAVHYYPEGAGGWASAGLPLEPVQPEPGPARAESGGFP</sequence>
<dbReference type="Pfam" id="PF00581">
    <property type="entry name" value="Rhodanese"/>
    <property type="match status" value="1"/>
</dbReference>
<evidence type="ECO:0000313" key="3">
    <source>
        <dbReference type="EMBL" id="QQP90828.1"/>
    </source>
</evidence>
<dbReference type="NCBIfam" id="TIGR03865">
    <property type="entry name" value="PQQ_CXXCW"/>
    <property type="match status" value="1"/>
</dbReference>
<dbReference type="Gene3D" id="3.40.250.10">
    <property type="entry name" value="Rhodanese-like domain"/>
    <property type="match status" value="1"/>
</dbReference>
<feature type="region of interest" description="Disordered" evidence="1">
    <location>
        <begin position="1"/>
        <end position="33"/>
    </location>
</feature>
<dbReference type="Proteomes" id="UP000595197">
    <property type="component" value="Chromosome"/>
</dbReference>
<name>A0ABX7BC09_9PROT</name>